<dbReference type="PRINTS" id="PR00465">
    <property type="entry name" value="EP450IV"/>
</dbReference>
<evidence type="ECO:0000256" key="5">
    <source>
        <dbReference type="ARBA" id="ARBA00023002"/>
    </source>
</evidence>
<dbReference type="PROSITE" id="PS00086">
    <property type="entry name" value="CYTOCHROME_P450"/>
    <property type="match status" value="1"/>
</dbReference>
<proteinExistence type="inferred from homology"/>
<feature type="binding site" description="axial binding residue" evidence="8">
    <location>
        <position position="146"/>
    </location>
    <ligand>
        <name>heme</name>
        <dbReference type="ChEBI" id="CHEBI:30413"/>
    </ligand>
    <ligandPart>
        <name>Fe</name>
        <dbReference type="ChEBI" id="CHEBI:18248"/>
    </ligandPart>
</feature>
<dbReference type="InterPro" id="IPR036396">
    <property type="entry name" value="Cyt_P450_sf"/>
</dbReference>
<keyword evidence="3 8" id="KW-0349">Heme</keyword>
<dbReference type="PANTHER" id="PTHR46206:SF1">
    <property type="entry name" value="P450, PUTATIVE (EUROFUNG)-RELATED"/>
    <property type="match status" value="1"/>
</dbReference>
<keyword evidence="5 9" id="KW-0560">Oxidoreductase</keyword>
<keyword evidence="11" id="KW-1185">Reference proteome</keyword>
<comment type="similarity">
    <text evidence="2 9">Belongs to the cytochrome P450 family.</text>
</comment>
<evidence type="ECO:0000256" key="3">
    <source>
        <dbReference type="ARBA" id="ARBA00022617"/>
    </source>
</evidence>
<dbReference type="GO" id="GO:0016705">
    <property type="term" value="F:oxidoreductase activity, acting on paired donors, with incorporation or reduction of molecular oxygen"/>
    <property type="evidence" value="ECO:0007669"/>
    <property type="project" value="InterPro"/>
</dbReference>
<comment type="cofactor">
    <cofactor evidence="1 8">
        <name>heme</name>
        <dbReference type="ChEBI" id="CHEBI:30413"/>
    </cofactor>
</comment>
<keyword evidence="4 8" id="KW-0479">Metal-binding</keyword>
<dbReference type="GO" id="GO:0004497">
    <property type="term" value="F:monooxygenase activity"/>
    <property type="evidence" value="ECO:0007669"/>
    <property type="project" value="UniProtKB-KW"/>
</dbReference>
<evidence type="ECO:0000313" key="10">
    <source>
        <dbReference type="EMBL" id="KAG9246658.1"/>
    </source>
</evidence>
<dbReference type="AlphaFoldDB" id="A0A9P8CGW0"/>
<comment type="caution">
    <text evidence="10">The sequence shown here is derived from an EMBL/GenBank/DDBJ whole genome shotgun (WGS) entry which is preliminary data.</text>
</comment>
<protein>
    <submittedName>
        <fullName evidence="10">Cytochrome P450</fullName>
    </submittedName>
</protein>
<evidence type="ECO:0000256" key="8">
    <source>
        <dbReference type="PIRSR" id="PIRSR602403-1"/>
    </source>
</evidence>
<dbReference type="InterPro" id="IPR002403">
    <property type="entry name" value="Cyt_P450_E_grp-IV"/>
</dbReference>
<keyword evidence="6 8" id="KW-0408">Iron</keyword>
<dbReference type="InterPro" id="IPR001128">
    <property type="entry name" value="Cyt_P450"/>
</dbReference>
<reference evidence="10" key="1">
    <citation type="journal article" date="2021" name="IMA Fungus">
        <title>Genomic characterization of three marine fungi, including Emericellopsis atlantica sp. nov. with signatures of a generalist lifestyle and marine biomass degradation.</title>
        <authorList>
            <person name="Hagestad O.C."/>
            <person name="Hou L."/>
            <person name="Andersen J.H."/>
            <person name="Hansen E.H."/>
            <person name="Altermark B."/>
            <person name="Li C."/>
            <person name="Kuhnert E."/>
            <person name="Cox R.J."/>
            <person name="Crous P.W."/>
            <person name="Spatafora J.W."/>
            <person name="Lail K."/>
            <person name="Amirebrahimi M."/>
            <person name="Lipzen A."/>
            <person name="Pangilinan J."/>
            <person name="Andreopoulos W."/>
            <person name="Hayes R.D."/>
            <person name="Ng V."/>
            <person name="Grigoriev I.V."/>
            <person name="Jackson S.A."/>
            <person name="Sutton T.D.S."/>
            <person name="Dobson A.D.W."/>
            <person name="Rama T."/>
        </authorList>
    </citation>
    <scope>NUCLEOTIDE SEQUENCE</scope>
    <source>
        <strain evidence="10">TRa3180A</strain>
    </source>
</reference>
<evidence type="ECO:0000256" key="4">
    <source>
        <dbReference type="ARBA" id="ARBA00022723"/>
    </source>
</evidence>
<evidence type="ECO:0000256" key="6">
    <source>
        <dbReference type="ARBA" id="ARBA00023004"/>
    </source>
</evidence>
<sequence length="205" mass="23069">LVDILSYSDAPNLLSLLRQEAATWLPQVGKDPAALRKVEKFDSVIRETMRFNNIAAQGLVREVVAPGGITTPDGVYLPQGPHIHSTIANMQRDPAFYGPTADKYDPFRFCIDADDSGAEVYGRKRYPSAVHLSPEYLSFGLGRHACPGRIFAVNAIKLKLGHLLLEYDVEPYKERPKMIEIGEEIMPSEEIMMKVRRKVEQEIKK</sequence>
<accession>A0A9P8CGW0</accession>
<evidence type="ECO:0000313" key="11">
    <source>
        <dbReference type="Proteomes" id="UP000887226"/>
    </source>
</evidence>
<dbReference type="EMBL" id="MU253797">
    <property type="protein sequence ID" value="KAG9246658.1"/>
    <property type="molecule type" value="Genomic_DNA"/>
</dbReference>
<dbReference type="Gene3D" id="1.10.630.10">
    <property type="entry name" value="Cytochrome P450"/>
    <property type="match status" value="1"/>
</dbReference>
<feature type="non-terminal residue" evidence="10">
    <location>
        <position position="1"/>
    </location>
</feature>
<keyword evidence="7 9" id="KW-0503">Monooxygenase</keyword>
<organism evidence="10 11">
    <name type="scientific">Calycina marina</name>
    <dbReference type="NCBI Taxonomy" id="1763456"/>
    <lineage>
        <taxon>Eukaryota</taxon>
        <taxon>Fungi</taxon>
        <taxon>Dikarya</taxon>
        <taxon>Ascomycota</taxon>
        <taxon>Pezizomycotina</taxon>
        <taxon>Leotiomycetes</taxon>
        <taxon>Helotiales</taxon>
        <taxon>Pezizellaceae</taxon>
        <taxon>Calycina</taxon>
    </lineage>
</organism>
<dbReference type="Proteomes" id="UP000887226">
    <property type="component" value="Unassembled WGS sequence"/>
</dbReference>
<evidence type="ECO:0000256" key="2">
    <source>
        <dbReference type="ARBA" id="ARBA00010617"/>
    </source>
</evidence>
<dbReference type="InterPro" id="IPR017972">
    <property type="entry name" value="Cyt_P450_CS"/>
</dbReference>
<dbReference type="SUPFAM" id="SSF48264">
    <property type="entry name" value="Cytochrome P450"/>
    <property type="match status" value="1"/>
</dbReference>
<name>A0A9P8CGW0_9HELO</name>
<dbReference type="GO" id="GO:0005506">
    <property type="term" value="F:iron ion binding"/>
    <property type="evidence" value="ECO:0007669"/>
    <property type="project" value="InterPro"/>
</dbReference>
<dbReference type="OrthoDB" id="1844152at2759"/>
<dbReference type="GO" id="GO:0020037">
    <property type="term" value="F:heme binding"/>
    <property type="evidence" value="ECO:0007669"/>
    <property type="project" value="InterPro"/>
</dbReference>
<gene>
    <name evidence="10" type="ORF">BJ878DRAFT_416493</name>
</gene>
<dbReference type="PANTHER" id="PTHR46206">
    <property type="entry name" value="CYTOCHROME P450"/>
    <property type="match status" value="1"/>
</dbReference>
<evidence type="ECO:0000256" key="9">
    <source>
        <dbReference type="RuleBase" id="RU000461"/>
    </source>
</evidence>
<dbReference type="Pfam" id="PF00067">
    <property type="entry name" value="p450"/>
    <property type="match status" value="1"/>
</dbReference>
<evidence type="ECO:0000256" key="7">
    <source>
        <dbReference type="ARBA" id="ARBA00023033"/>
    </source>
</evidence>
<evidence type="ECO:0000256" key="1">
    <source>
        <dbReference type="ARBA" id="ARBA00001971"/>
    </source>
</evidence>